<dbReference type="EMBL" id="AMZH03001210">
    <property type="protein sequence ID" value="RRT80174.1"/>
    <property type="molecule type" value="Genomic_DNA"/>
</dbReference>
<gene>
    <name evidence="1" type="ORF">B296_00007958</name>
</gene>
<feature type="non-terminal residue" evidence="1">
    <location>
        <position position="1"/>
    </location>
</feature>
<dbReference type="AlphaFoldDB" id="A0A444EHC3"/>
<protein>
    <submittedName>
        <fullName evidence="1">Uncharacterized protein</fullName>
    </submittedName>
</protein>
<sequence length="49" mass="6006">GSDKHIILIYRYIGFRIPIHHPWRPVVCFSGRINNQIYLYIWLFNLFKS</sequence>
<dbReference type="Proteomes" id="UP000287651">
    <property type="component" value="Unassembled WGS sequence"/>
</dbReference>
<comment type="caution">
    <text evidence="1">The sequence shown here is derived from an EMBL/GenBank/DDBJ whole genome shotgun (WGS) entry which is preliminary data.</text>
</comment>
<accession>A0A444EHC3</accession>
<evidence type="ECO:0000313" key="1">
    <source>
        <dbReference type="EMBL" id="RRT80174.1"/>
    </source>
</evidence>
<reference evidence="1 2" key="1">
    <citation type="journal article" date="2014" name="Agronomy (Basel)">
        <title>A Draft Genome Sequence for Ensete ventricosum, the Drought-Tolerant Tree Against Hunger.</title>
        <authorList>
            <person name="Harrison J."/>
            <person name="Moore K.A."/>
            <person name="Paszkiewicz K."/>
            <person name="Jones T."/>
            <person name="Grant M."/>
            <person name="Ambacheew D."/>
            <person name="Muzemil S."/>
            <person name="Studholme D.J."/>
        </authorList>
    </citation>
    <scope>NUCLEOTIDE SEQUENCE [LARGE SCALE GENOMIC DNA]</scope>
</reference>
<proteinExistence type="predicted"/>
<evidence type="ECO:0000313" key="2">
    <source>
        <dbReference type="Proteomes" id="UP000287651"/>
    </source>
</evidence>
<organism evidence="1 2">
    <name type="scientific">Ensete ventricosum</name>
    <name type="common">Abyssinian banana</name>
    <name type="synonym">Musa ensete</name>
    <dbReference type="NCBI Taxonomy" id="4639"/>
    <lineage>
        <taxon>Eukaryota</taxon>
        <taxon>Viridiplantae</taxon>
        <taxon>Streptophyta</taxon>
        <taxon>Embryophyta</taxon>
        <taxon>Tracheophyta</taxon>
        <taxon>Spermatophyta</taxon>
        <taxon>Magnoliopsida</taxon>
        <taxon>Liliopsida</taxon>
        <taxon>Zingiberales</taxon>
        <taxon>Musaceae</taxon>
        <taxon>Ensete</taxon>
    </lineage>
</organism>
<name>A0A444EHC3_ENSVE</name>